<dbReference type="AlphaFoldDB" id="A0A068R592"/>
<keyword evidence="2" id="KW-1185">Reference proteome</keyword>
<dbReference type="HOGENOM" id="CLU_3260037_0_0_6"/>
<reference evidence="1 2" key="1">
    <citation type="submission" date="2013-07" db="EMBL/GenBank/DDBJ databases">
        <authorList>
            <person name="Genoscope - CEA"/>
        </authorList>
    </citation>
    <scope>NUCLEOTIDE SEQUENCE [LARGE SCALE GENOMIC DNA]</scope>
    <source>
        <strain evidence="1 2">G6</strain>
    </source>
</reference>
<sequence length="42" mass="5077">MVDYYQGWRMVSSLQLLLVSQQDWFLRTNLGQLYHSYLVVPQ</sequence>
<evidence type="ECO:0000313" key="1">
    <source>
        <dbReference type="EMBL" id="CDG22373.1"/>
    </source>
</evidence>
<evidence type="ECO:0000313" key="2">
    <source>
        <dbReference type="Proteomes" id="UP000032735"/>
    </source>
</evidence>
<dbReference type="Proteomes" id="UP000032735">
    <property type="component" value="Chromosome"/>
</dbReference>
<accession>A0A068R592</accession>
<dbReference type="KEGG" id="xpo:XPG1_2721"/>
<protein>
    <submittedName>
        <fullName evidence="1">Uncharacterized protein</fullName>
    </submittedName>
</protein>
<dbReference type="EMBL" id="FO704551">
    <property type="protein sequence ID" value="CDG22373.1"/>
    <property type="molecule type" value="Genomic_DNA"/>
</dbReference>
<gene>
    <name evidence="1" type="ORF">XPG1_2721</name>
</gene>
<name>A0A068R592_9GAMM</name>
<proteinExistence type="predicted"/>
<organism evidence="1 2">
    <name type="scientific">Xenorhabdus poinarii G6</name>
    <dbReference type="NCBI Taxonomy" id="1354304"/>
    <lineage>
        <taxon>Bacteria</taxon>
        <taxon>Pseudomonadati</taxon>
        <taxon>Pseudomonadota</taxon>
        <taxon>Gammaproteobacteria</taxon>
        <taxon>Enterobacterales</taxon>
        <taxon>Morganellaceae</taxon>
        <taxon>Xenorhabdus</taxon>
    </lineage>
</organism>